<keyword evidence="3" id="KW-1185">Reference proteome</keyword>
<dbReference type="Pfam" id="PF13715">
    <property type="entry name" value="CarbopepD_reg_2"/>
    <property type="match status" value="1"/>
</dbReference>
<evidence type="ECO:0008006" key="4">
    <source>
        <dbReference type="Google" id="ProtNLM"/>
    </source>
</evidence>
<dbReference type="Proteomes" id="UP000220133">
    <property type="component" value="Chromosome"/>
</dbReference>
<sequence>MMNRLILLLGLIALFFLVGVHEAQAQVTVRGKIKEANSNKVLYPATVRNVNKKTTAFADQGGNYKINAEVLDTIVISFVGYEADTFVVRVTNGYYQHDADLEPGERFLHEVEVTDRYNAYQLDSIARRDEFAVFLEQPKRQLTETDTHTGFGIRFSPFTRYSKREKDKRKFKEFYAQNEEVQYTRYRYSPGFVKKVTGLDGDSLTKFMEKYTPSYNELRDMSNETLIFWTSERALKFRGKPVPKGNN</sequence>
<feature type="signal peptide" evidence="1">
    <location>
        <begin position="1"/>
        <end position="25"/>
    </location>
</feature>
<dbReference type="KEGG" id="cbae:COR50_11045"/>
<dbReference type="SUPFAM" id="SSF49464">
    <property type="entry name" value="Carboxypeptidase regulatory domain-like"/>
    <property type="match status" value="1"/>
</dbReference>
<evidence type="ECO:0000256" key="1">
    <source>
        <dbReference type="SAM" id="SignalP"/>
    </source>
</evidence>
<dbReference type="AlphaFoldDB" id="A0A291QUL1"/>
<evidence type="ECO:0000313" key="2">
    <source>
        <dbReference type="EMBL" id="ATL47658.1"/>
    </source>
</evidence>
<organism evidence="2 3">
    <name type="scientific">Chitinophaga caeni</name>
    <dbReference type="NCBI Taxonomy" id="2029983"/>
    <lineage>
        <taxon>Bacteria</taxon>
        <taxon>Pseudomonadati</taxon>
        <taxon>Bacteroidota</taxon>
        <taxon>Chitinophagia</taxon>
        <taxon>Chitinophagales</taxon>
        <taxon>Chitinophagaceae</taxon>
        <taxon>Chitinophaga</taxon>
    </lineage>
</organism>
<protein>
    <recommendedName>
        <fullName evidence="4">Carboxypeptidase-like regulatory domain-containing protein</fullName>
    </recommendedName>
</protein>
<proteinExistence type="predicted"/>
<keyword evidence="1" id="KW-0732">Signal</keyword>
<dbReference type="RefSeq" id="WP_098194035.1">
    <property type="nucleotide sequence ID" value="NZ_CP023777.1"/>
</dbReference>
<evidence type="ECO:0000313" key="3">
    <source>
        <dbReference type="Proteomes" id="UP000220133"/>
    </source>
</evidence>
<reference evidence="2 3" key="1">
    <citation type="submission" date="2017-10" db="EMBL/GenBank/DDBJ databases">
        <title>Paenichitinophaga pekingensis gen. nov., sp. nov., isolated from activated sludge.</title>
        <authorList>
            <person name="Jin D."/>
            <person name="Kong X."/>
            <person name="Deng Y."/>
            <person name="Bai Z."/>
        </authorList>
    </citation>
    <scope>NUCLEOTIDE SEQUENCE [LARGE SCALE GENOMIC DNA]</scope>
    <source>
        <strain evidence="2 3">13</strain>
    </source>
</reference>
<gene>
    <name evidence="2" type="ORF">COR50_11045</name>
</gene>
<dbReference type="InterPro" id="IPR008969">
    <property type="entry name" value="CarboxyPept-like_regulatory"/>
</dbReference>
<accession>A0A291QUL1</accession>
<dbReference type="OrthoDB" id="1118857at2"/>
<feature type="chain" id="PRO_5012696904" description="Carboxypeptidase-like regulatory domain-containing protein" evidence="1">
    <location>
        <begin position="26"/>
        <end position="247"/>
    </location>
</feature>
<name>A0A291QUL1_9BACT</name>
<dbReference type="EMBL" id="CP023777">
    <property type="protein sequence ID" value="ATL47658.1"/>
    <property type="molecule type" value="Genomic_DNA"/>
</dbReference>